<feature type="compositionally biased region" description="Basic and acidic residues" evidence="1">
    <location>
        <begin position="382"/>
        <end position="395"/>
    </location>
</feature>
<accession>A0A4P9XNE3</accession>
<feature type="region of interest" description="Disordered" evidence="1">
    <location>
        <begin position="803"/>
        <end position="835"/>
    </location>
</feature>
<dbReference type="Proteomes" id="UP000271241">
    <property type="component" value="Unassembled WGS sequence"/>
</dbReference>
<feature type="compositionally biased region" description="Polar residues" evidence="1">
    <location>
        <begin position="909"/>
        <end position="919"/>
    </location>
</feature>
<feature type="compositionally biased region" description="Low complexity" evidence="1">
    <location>
        <begin position="875"/>
        <end position="894"/>
    </location>
</feature>
<reference evidence="4" key="1">
    <citation type="journal article" date="2018" name="Nat. Microbiol.">
        <title>Leveraging single-cell genomics to expand the fungal tree of life.</title>
        <authorList>
            <person name="Ahrendt S.R."/>
            <person name="Quandt C.A."/>
            <person name="Ciobanu D."/>
            <person name="Clum A."/>
            <person name="Salamov A."/>
            <person name="Andreopoulos B."/>
            <person name="Cheng J.F."/>
            <person name="Woyke T."/>
            <person name="Pelin A."/>
            <person name="Henrissat B."/>
            <person name="Reynolds N.K."/>
            <person name="Benny G.L."/>
            <person name="Smith M.E."/>
            <person name="James T.Y."/>
            <person name="Grigoriev I.V."/>
        </authorList>
    </citation>
    <scope>NUCLEOTIDE SEQUENCE [LARGE SCALE GENOMIC DNA]</scope>
    <source>
        <strain evidence="4">RSA 1356</strain>
    </source>
</reference>
<dbReference type="SMART" id="SM01349">
    <property type="entry name" value="TOG"/>
    <property type="match status" value="1"/>
</dbReference>
<dbReference type="InterPro" id="IPR011989">
    <property type="entry name" value="ARM-like"/>
</dbReference>
<feature type="region of interest" description="Disordered" evidence="1">
    <location>
        <begin position="950"/>
        <end position="970"/>
    </location>
</feature>
<protein>
    <recommendedName>
        <fullName evidence="2">TOG domain-containing protein</fullName>
    </recommendedName>
</protein>
<dbReference type="InterPro" id="IPR016024">
    <property type="entry name" value="ARM-type_fold"/>
</dbReference>
<dbReference type="SUPFAM" id="SSF48371">
    <property type="entry name" value="ARM repeat"/>
    <property type="match status" value="1"/>
</dbReference>
<dbReference type="Gene3D" id="1.25.10.10">
    <property type="entry name" value="Leucine-rich Repeat Variant"/>
    <property type="match status" value="1"/>
</dbReference>
<dbReference type="GO" id="GO:0046785">
    <property type="term" value="P:microtubule polymerization"/>
    <property type="evidence" value="ECO:0007669"/>
    <property type="project" value="InterPro"/>
</dbReference>
<feature type="region of interest" description="Disordered" evidence="1">
    <location>
        <begin position="666"/>
        <end position="745"/>
    </location>
</feature>
<organism evidence="3 4">
    <name type="scientific">Thamnocephalis sphaerospora</name>
    <dbReference type="NCBI Taxonomy" id="78915"/>
    <lineage>
        <taxon>Eukaryota</taxon>
        <taxon>Fungi</taxon>
        <taxon>Fungi incertae sedis</taxon>
        <taxon>Zoopagomycota</taxon>
        <taxon>Zoopagomycotina</taxon>
        <taxon>Zoopagomycetes</taxon>
        <taxon>Zoopagales</taxon>
        <taxon>Sigmoideomycetaceae</taxon>
        <taxon>Thamnocephalis</taxon>
    </lineage>
</organism>
<feature type="compositionally biased region" description="Basic and acidic residues" evidence="1">
    <location>
        <begin position="690"/>
        <end position="708"/>
    </location>
</feature>
<feature type="compositionally biased region" description="Acidic residues" evidence="1">
    <location>
        <begin position="273"/>
        <end position="290"/>
    </location>
</feature>
<dbReference type="PANTHER" id="PTHR12609">
    <property type="entry name" value="MICROTUBULE ASSOCIATED PROTEIN XMAP215"/>
    <property type="match status" value="1"/>
</dbReference>
<dbReference type="OrthoDB" id="205662at2759"/>
<proteinExistence type="predicted"/>
<name>A0A4P9XNE3_9FUNG</name>
<evidence type="ECO:0000313" key="3">
    <source>
        <dbReference type="EMBL" id="RKP07487.1"/>
    </source>
</evidence>
<dbReference type="InterPro" id="IPR045110">
    <property type="entry name" value="XMAP215"/>
</dbReference>
<dbReference type="GO" id="GO:0030951">
    <property type="term" value="P:establishment or maintenance of microtubule cytoskeleton polarity"/>
    <property type="evidence" value="ECO:0007669"/>
    <property type="project" value="InterPro"/>
</dbReference>
<feature type="domain" description="TOG" evidence="2">
    <location>
        <begin position="1"/>
        <end position="207"/>
    </location>
</feature>
<feature type="region of interest" description="Disordered" evidence="1">
    <location>
        <begin position="873"/>
        <end position="935"/>
    </location>
</feature>
<dbReference type="GO" id="GO:0007051">
    <property type="term" value="P:spindle organization"/>
    <property type="evidence" value="ECO:0007669"/>
    <property type="project" value="InterPro"/>
</dbReference>
<dbReference type="GO" id="GO:0061863">
    <property type="term" value="F:microtubule plus end polymerase"/>
    <property type="evidence" value="ECO:0007669"/>
    <property type="project" value="InterPro"/>
</dbReference>
<gene>
    <name evidence="3" type="ORF">THASP1DRAFT_30693</name>
</gene>
<evidence type="ECO:0000313" key="4">
    <source>
        <dbReference type="Proteomes" id="UP000271241"/>
    </source>
</evidence>
<feature type="compositionally biased region" description="Basic and acidic residues" evidence="1">
    <location>
        <begin position="728"/>
        <end position="745"/>
    </location>
</feature>
<evidence type="ECO:0000259" key="2">
    <source>
        <dbReference type="SMART" id="SM01349"/>
    </source>
</evidence>
<dbReference type="InterPro" id="IPR034085">
    <property type="entry name" value="TOG"/>
</dbReference>
<feature type="compositionally biased region" description="Low complexity" evidence="1">
    <location>
        <begin position="710"/>
        <end position="727"/>
    </location>
</feature>
<feature type="region of interest" description="Disordered" evidence="1">
    <location>
        <begin position="200"/>
        <end position="403"/>
    </location>
</feature>
<dbReference type="EMBL" id="KZ992712">
    <property type="protein sequence ID" value="RKP07487.1"/>
    <property type="molecule type" value="Genomic_DNA"/>
</dbReference>
<sequence length="970" mass="107500">MNALDDCITGLDSAERTYGISTDEMKQRITVNLDLILKYLSLRLYDNGTTMLLKCMDLVEHLFGMLDESGYRMTEYEAGVFLPHFVSTQLFAWQLSRIYPASRIFAVILDQGLKSKNSRTRAESLDELGSLIQRNSLSVCTPQKALPTIAAHIGDRDASVRNGAINALLQAYLLVGSSVHKYLGRISEKDKDMLEERFRRNKPAGFDEEPTSPPEDDEPAPIFSFQKARVKSAVPAPSGGATSGIPGPSFGFARRQLPQPSLRASQPPPPPEPEPEPEPESEPMDVDDGPEPAPIPAPTRQLTSRLPMRDSGMEPRSSLRRPNFGTPPRQFGLNLDRLNLPQASDAAGRSEIPTIPEPAPMFSAAPTPRMPMQQRTLGGGMERPERQERRERRQISPDVLASEITSGDSHRSLSVLKQLEAYLVTDYSIVLPHVNDLVRAITLQVHLSFTAPDTESQTFVSLCKHLINCLVQLFSKREIAEKVAEDTLHQVLKELLFRLLDQDLQQWETGTQLTRALNMLMIRILDNTSRDAAFSALLSVLQSSSAMLRSVDASRIGFQTKFTELVMKCIWKLTKTLQDSIKNSQLQTNQLLLNVHNFFVALPPAEWKRRVAERVPLADMPHKTVKTILHEVVAVWGNDVLLQLDLIPDASKSYLYSYLSLVLDPSRKRTSGEPSSSRPNSRSGSVQSQHPEETSARRSLDERPDERALGSGRSSSRTGRSTPPTHAASRDRASSPSSKRADPVHSRLTQIFIKISTSEKTKQGIMELYEFQRDHPEEEQAVEGFLKKAGTFQSYIRRTLANISTERGDARPASAGTPPPMSPGGPMSPARTSSWRRTSLVLDHPEPASPASISSESDAYKQRLLRLQQMFGYQSQDTSASSSPASSRPESMISAGRTPSSAALDYNKRSSVPMSLTSEHISEMSRPKSADVERAQTMADLRERLARMKNAVSGASAATPMDVDDDDDDD</sequence>
<dbReference type="STRING" id="78915.A0A4P9XNE3"/>
<dbReference type="GO" id="GO:0051010">
    <property type="term" value="F:microtubule plus-end binding"/>
    <property type="evidence" value="ECO:0007669"/>
    <property type="project" value="InterPro"/>
</dbReference>
<feature type="compositionally biased region" description="Low complexity" evidence="1">
    <location>
        <begin position="672"/>
        <end position="685"/>
    </location>
</feature>
<evidence type="ECO:0000256" key="1">
    <source>
        <dbReference type="SAM" id="MobiDB-lite"/>
    </source>
</evidence>
<feature type="compositionally biased region" description="Acidic residues" evidence="1">
    <location>
        <begin position="206"/>
        <end position="219"/>
    </location>
</feature>
<feature type="compositionally biased region" description="Basic and acidic residues" evidence="1">
    <location>
        <begin position="920"/>
        <end position="935"/>
    </location>
</feature>
<keyword evidence="4" id="KW-1185">Reference proteome</keyword>
<dbReference type="AlphaFoldDB" id="A0A4P9XNE3"/>